<dbReference type="SUPFAM" id="SSF56281">
    <property type="entry name" value="Metallo-hydrolase/oxidoreductase"/>
    <property type="match status" value="1"/>
</dbReference>
<dbReference type="EMBL" id="VOLR01000002">
    <property type="protein sequence ID" value="TWX62529.1"/>
    <property type="molecule type" value="Genomic_DNA"/>
</dbReference>
<accession>A0A5C6QS59</accession>
<protein>
    <recommendedName>
        <fullName evidence="7">Hydroxyacylglutathione hydrolase</fullName>
        <ecNumber evidence="7">3.1.2.6</ecNumber>
    </recommendedName>
    <alternativeName>
        <fullName evidence="7">Glyoxalase II</fullName>
        <shortName evidence="7">Glx II</shortName>
    </alternativeName>
</protein>
<keyword evidence="6 7" id="KW-0862">Zinc</keyword>
<dbReference type="PANTHER" id="PTHR43705">
    <property type="entry name" value="HYDROXYACYLGLUTATHIONE HYDROLASE"/>
    <property type="match status" value="1"/>
</dbReference>
<dbReference type="AlphaFoldDB" id="A0A5C6QS59"/>
<dbReference type="EC" id="3.1.2.6" evidence="7"/>
<evidence type="ECO:0000256" key="6">
    <source>
        <dbReference type="ARBA" id="ARBA00022833"/>
    </source>
</evidence>
<keyword evidence="5 7" id="KW-0378">Hydrolase</keyword>
<gene>
    <name evidence="7 10" type="primary">gloB</name>
    <name evidence="9" type="ORF">ESZ26_01440</name>
    <name evidence="10" type="ORF">ESZ27_01050</name>
</gene>
<comment type="pathway">
    <text evidence="2 7">Secondary metabolite metabolism; methylglyoxal degradation; (R)-lactate from methylglyoxal: step 2/2.</text>
</comment>
<feature type="binding site" evidence="7">
    <location>
        <position position="75"/>
    </location>
    <ligand>
        <name>Zn(2+)</name>
        <dbReference type="ChEBI" id="CHEBI:29105"/>
        <label>2</label>
    </ligand>
</feature>
<feature type="binding site" evidence="7">
    <location>
        <position position="188"/>
    </location>
    <ligand>
        <name>Zn(2+)</name>
        <dbReference type="ChEBI" id="CHEBI:29105"/>
        <label>2</label>
    </ligand>
</feature>
<dbReference type="OrthoDB" id="9802248at2"/>
<dbReference type="InterPro" id="IPR035680">
    <property type="entry name" value="Clx_II_MBL"/>
</dbReference>
<dbReference type="InterPro" id="IPR050110">
    <property type="entry name" value="Glyoxalase_II_hydrolase"/>
</dbReference>
<dbReference type="UniPathway" id="UPA00619">
    <property type="reaction ID" value="UER00676"/>
</dbReference>
<comment type="subunit">
    <text evidence="7">Monomer.</text>
</comment>
<dbReference type="PANTHER" id="PTHR43705:SF1">
    <property type="entry name" value="HYDROXYACYLGLUTATHIONE HYDROLASE GLOB"/>
    <property type="match status" value="1"/>
</dbReference>
<feature type="binding site" evidence="7">
    <location>
        <position position="150"/>
    </location>
    <ligand>
        <name>Zn(2+)</name>
        <dbReference type="ChEBI" id="CHEBI:29105"/>
        <label>2</label>
    </ligand>
</feature>
<dbReference type="EMBL" id="VOLQ01000002">
    <property type="protein sequence ID" value="TWX71441.1"/>
    <property type="molecule type" value="Genomic_DNA"/>
</dbReference>
<evidence type="ECO:0000259" key="8">
    <source>
        <dbReference type="SMART" id="SM00849"/>
    </source>
</evidence>
<evidence type="ECO:0000256" key="3">
    <source>
        <dbReference type="ARBA" id="ARBA00006759"/>
    </source>
</evidence>
<evidence type="ECO:0000313" key="11">
    <source>
        <dbReference type="Proteomes" id="UP000321525"/>
    </source>
</evidence>
<evidence type="ECO:0000256" key="7">
    <source>
        <dbReference type="HAMAP-Rule" id="MF_01374"/>
    </source>
</evidence>
<feature type="binding site" evidence="7">
    <location>
        <position position="70"/>
    </location>
    <ligand>
        <name>Zn(2+)</name>
        <dbReference type="ChEBI" id="CHEBI:29105"/>
        <label>1</label>
    </ligand>
</feature>
<dbReference type="Proteomes" id="UP000321525">
    <property type="component" value="Unassembled WGS sequence"/>
</dbReference>
<dbReference type="GO" id="GO:0004416">
    <property type="term" value="F:hydroxyacylglutathione hydrolase activity"/>
    <property type="evidence" value="ECO:0007669"/>
    <property type="project" value="UniProtKB-UniRule"/>
</dbReference>
<evidence type="ECO:0000256" key="1">
    <source>
        <dbReference type="ARBA" id="ARBA00001623"/>
    </source>
</evidence>
<dbReference type="InterPro" id="IPR032282">
    <property type="entry name" value="HAGH_C"/>
</dbReference>
<evidence type="ECO:0000256" key="5">
    <source>
        <dbReference type="ARBA" id="ARBA00022801"/>
    </source>
</evidence>
<evidence type="ECO:0000313" key="12">
    <source>
        <dbReference type="Proteomes" id="UP000321917"/>
    </source>
</evidence>
<feature type="binding site" evidence="7">
    <location>
        <position position="150"/>
    </location>
    <ligand>
        <name>Zn(2+)</name>
        <dbReference type="ChEBI" id="CHEBI:29105"/>
        <label>1</label>
    </ligand>
</feature>
<dbReference type="Gene3D" id="3.60.15.10">
    <property type="entry name" value="Ribonuclease Z/Hydroxyacylglutathione hydrolase-like"/>
    <property type="match status" value="1"/>
</dbReference>
<proteinExistence type="inferred from homology"/>
<dbReference type="Pfam" id="PF00753">
    <property type="entry name" value="Lactamase_B"/>
    <property type="match status" value="1"/>
</dbReference>
<comment type="function">
    <text evidence="7">Thiolesterase that catalyzes the hydrolysis of S-D-lactoyl-glutathione to form glutathione and D-lactic acid.</text>
</comment>
<dbReference type="PIRSF" id="PIRSF005457">
    <property type="entry name" value="Glx"/>
    <property type="match status" value="1"/>
</dbReference>
<dbReference type="GO" id="GO:0019243">
    <property type="term" value="P:methylglyoxal catabolic process to D-lactate via S-lactoyl-glutathione"/>
    <property type="evidence" value="ECO:0007669"/>
    <property type="project" value="UniProtKB-UniRule"/>
</dbReference>
<feature type="binding site" evidence="7">
    <location>
        <position position="72"/>
    </location>
    <ligand>
        <name>Zn(2+)</name>
        <dbReference type="ChEBI" id="CHEBI:29105"/>
        <label>1</label>
    </ligand>
</feature>
<evidence type="ECO:0000256" key="2">
    <source>
        <dbReference type="ARBA" id="ARBA00004963"/>
    </source>
</evidence>
<comment type="catalytic activity">
    <reaction evidence="1 7">
        <text>an S-(2-hydroxyacyl)glutathione + H2O = a 2-hydroxy carboxylate + glutathione + H(+)</text>
        <dbReference type="Rhea" id="RHEA:21864"/>
        <dbReference type="ChEBI" id="CHEBI:15377"/>
        <dbReference type="ChEBI" id="CHEBI:15378"/>
        <dbReference type="ChEBI" id="CHEBI:57925"/>
        <dbReference type="ChEBI" id="CHEBI:58896"/>
        <dbReference type="ChEBI" id="CHEBI:71261"/>
        <dbReference type="EC" id="3.1.2.6"/>
    </reaction>
</comment>
<evidence type="ECO:0000313" key="9">
    <source>
        <dbReference type="EMBL" id="TWX62529.1"/>
    </source>
</evidence>
<keyword evidence="4 7" id="KW-0479">Metal-binding</keyword>
<dbReference type="Proteomes" id="UP000321917">
    <property type="component" value="Unassembled WGS sequence"/>
</dbReference>
<organism evidence="10 12">
    <name type="scientific">Colwellia hornerae</name>
    <dbReference type="NCBI Taxonomy" id="89402"/>
    <lineage>
        <taxon>Bacteria</taxon>
        <taxon>Pseudomonadati</taxon>
        <taxon>Pseudomonadota</taxon>
        <taxon>Gammaproteobacteria</taxon>
        <taxon>Alteromonadales</taxon>
        <taxon>Colwelliaceae</taxon>
        <taxon>Colwellia</taxon>
    </lineage>
</organism>
<feature type="binding site" evidence="7">
    <location>
        <position position="133"/>
    </location>
    <ligand>
        <name>Zn(2+)</name>
        <dbReference type="ChEBI" id="CHEBI:29105"/>
        <label>1</label>
    </ligand>
</feature>
<name>A0A5C6QS59_9GAMM</name>
<dbReference type="NCBIfam" id="TIGR03413">
    <property type="entry name" value="GSH_gloB"/>
    <property type="match status" value="1"/>
</dbReference>
<evidence type="ECO:0000313" key="10">
    <source>
        <dbReference type="EMBL" id="TWX71441.1"/>
    </source>
</evidence>
<dbReference type="HAMAP" id="MF_01374">
    <property type="entry name" value="Glyoxalase_2"/>
    <property type="match status" value="1"/>
</dbReference>
<dbReference type="InterPro" id="IPR017782">
    <property type="entry name" value="Hydroxyacylglutathione_Hdrlase"/>
</dbReference>
<comment type="similarity">
    <text evidence="3 7">Belongs to the metallo-beta-lactamase superfamily. Glyoxalase II family.</text>
</comment>
<dbReference type="SMART" id="SM00849">
    <property type="entry name" value="Lactamase_B"/>
    <property type="match status" value="1"/>
</dbReference>
<dbReference type="Pfam" id="PF16123">
    <property type="entry name" value="HAGH_C"/>
    <property type="match status" value="1"/>
</dbReference>
<dbReference type="CDD" id="cd07723">
    <property type="entry name" value="hydroxyacylglutathione_hydrolase_MBL-fold"/>
    <property type="match status" value="1"/>
</dbReference>
<sequence length="276" mass="30966">MQSQTLKPILITAIPAFTDNYFWAITSSQENVANQTTLKPVALVDPGDAKPCIKYLEENNLQLCAILITHHHADHTGGVAELKSYCKNKNWSLTVYAPENEKITNVDVRVMDKQIIEIAALATSFEIIDLAGHTLDHIGYYTGDVVFCGDTLFSGGCGRIFEGSPKQMLSALTRLTDLPDRTHVYCAHEYTLANLRFALAVEPNNAELVHYYNQVVERRAKNISTIPTSILLEKKINPFLRCQQQEIIDSAVDYSGKKSINTLATFTVIRQWKNEF</sequence>
<dbReference type="InterPro" id="IPR001279">
    <property type="entry name" value="Metallo-B-lactamas"/>
</dbReference>
<comment type="cofactor">
    <cofactor evidence="7">
        <name>Zn(2+)</name>
        <dbReference type="ChEBI" id="CHEBI:29105"/>
    </cofactor>
    <text evidence="7">Binds 2 Zn(2+) ions per subunit.</text>
</comment>
<evidence type="ECO:0000256" key="4">
    <source>
        <dbReference type="ARBA" id="ARBA00022723"/>
    </source>
</evidence>
<dbReference type="InterPro" id="IPR036866">
    <property type="entry name" value="RibonucZ/Hydroxyglut_hydro"/>
</dbReference>
<feature type="domain" description="Metallo-beta-lactamase" evidence="8">
    <location>
        <begin position="29"/>
        <end position="188"/>
    </location>
</feature>
<dbReference type="RefSeq" id="WP_146797453.1">
    <property type="nucleotide sequence ID" value="NZ_VOLP01000003.1"/>
</dbReference>
<feature type="binding site" evidence="7">
    <location>
        <position position="74"/>
    </location>
    <ligand>
        <name>Zn(2+)</name>
        <dbReference type="ChEBI" id="CHEBI:29105"/>
        <label>2</label>
    </ligand>
</feature>
<reference evidence="10 12" key="1">
    <citation type="submission" date="2019-07" db="EMBL/GenBank/DDBJ databases">
        <title>Genomes of sea-ice associated Colwellia species.</title>
        <authorList>
            <person name="Bowman J.P."/>
        </authorList>
    </citation>
    <scope>NUCLEOTIDE SEQUENCE [LARGE SCALE GENOMIC DNA]</scope>
    <source>
        <strain evidence="9 11">ACAM 607</strain>
        <strain evidence="10 12">IC036</strain>
    </source>
</reference>
<keyword evidence="11" id="KW-1185">Reference proteome</keyword>
<comment type="caution">
    <text evidence="10">The sequence shown here is derived from an EMBL/GenBank/DDBJ whole genome shotgun (WGS) entry which is preliminary data.</text>
</comment>
<dbReference type="GO" id="GO:0046872">
    <property type="term" value="F:metal ion binding"/>
    <property type="evidence" value="ECO:0007669"/>
    <property type="project" value="UniProtKB-KW"/>
</dbReference>